<keyword evidence="1" id="KW-0812">Transmembrane</keyword>
<comment type="caution">
    <text evidence="2">The sequence shown here is derived from an EMBL/GenBank/DDBJ whole genome shotgun (WGS) entry which is preliminary data.</text>
</comment>
<feature type="transmembrane region" description="Helical" evidence="1">
    <location>
        <begin position="15"/>
        <end position="33"/>
    </location>
</feature>
<keyword evidence="1" id="KW-0472">Membrane</keyword>
<dbReference type="InterPro" id="IPR021836">
    <property type="entry name" value="DUF3429"/>
</dbReference>
<evidence type="ECO:0000256" key="1">
    <source>
        <dbReference type="SAM" id="Phobius"/>
    </source>
</evidence>
<dbReference type="Pfam" id="PF11911">
    <property type="entry name" value="DUF3429"/>
    <property type="match status" value="1"/>
</dbReference>
<gene>
    <name evidence="2" type="ORF">HKD42_03850</name>
</gene>
<dbReference type="Proteomes" id="UP000561181">
    <property type="component" value="Unassembled WGS sequence"/>
</dbReference>
<reference evidence="2 3" key="1">
    <citation type="submission" date="2020-04" db="EMBL/GenBank/DDBJ databases">
        <authorList>
            <person name="Liu A."/>
        </authorList>
    </citation>
    <scope>NUCLEOTIDE SEQUENCE [LARGE SCALE GENOMIC DNA]</scope>
    <source>
        <strain evidence="2 3">RZ02</strain>
    </source>
</reference>
<evidence type="ECO:0000313" key="3">
    <source>
        <dbReference type="Proteomes" id="UP000561181"/>
    </source>
</evidence>
<dbReference type="AlphaFoldDB" id="A0A848QPY9"/>
<name>A0A848QPY9_9SPHN</name>
<accession>A0A848QPY9</accession>
<sequence>MNNTNRPAAFRRAQLLGYAGLLPQAIALALVLSGGEWSWIALASSFAYAALIFSFLGGVWWGQALTATNPPVWSFAVAVLPSLIGLALFLPWTLGWPWPGPSLFWLGLLICASPLVDRSLALGDALWMRLRWHLSLGLGGLTLAIALAEFARRA</sequence>
<dbReference type="EMBL" id="JABCRE010000002">
    <property type="protein sequence ID" value="NMW31188.1"/>
    <property type="molecule type" value="Genomic_DNA"/>
</dbReference>
<proteinExistence type="predicted"/>
<protein>
    <submittedName>
        <fullName evidence="2">DUF3429 domain-containing protein</fullName>
    </submittedName>
</protein>
<feature type="transmembrane region" description="Helical" evidence="1">
    <location>
        <begin position="132"/>
        <end position="151"/>
    </location>
</feature>
<keyword evidence="1" id="KW-1133">Transmembrane helix</keyword>
<evidence type="ECO:0000313" key="2">
    <source>
        <dbReference type="EMBL" id="NMW31188.1"/>
    </source>
</evidence>
<keyword evidence="3" id="KW-1185">Reference proteome</keyword>
<dbReference type="RefSeq" id="WP_170010458.1">
    <property type="nucleotide sequence ID" value="NZ_JABCRE010000002.1"/>
</dbReference>
<feature type="transmembrane region" description="Helical" evidence="1">
    <location>
        <begin position="72"/>
        <end position="90"/>
    </location>
</feature>
<feature type="transmembrane region" description="Helical" evidence="1">
    <location>
        <begin position="39"/>
        <end position="60"/>
    </location>
</feature>
<organism evidence="2 3">
    <name type="scientific">Pontixanthobacter rizhaonensis</name>
    <dbReference type="NCBI Taxonomy" id="2730337"/>
    <lineage>
        <taxon>Bacteria</taxon>
        <taxon>Pseudomonadati</taxon>
        <taxon>Pseudomonadota</taxon>
        <taxon>Alphaproteobacteria</taxon>
        <taxon>Sphingomonadales</taxon>
        <taxon>Erythrobacteraceae</taxon>
        <taxon>Pontixanthobacter</taxon>
    </lineage>
</organism>